<dbReference type="Proteomes" id="UP000078200">
    <property type="component" value="Unassembled WGS sequence"/>
</dbReference>
<reference evidence="10" key="1">
    <citation type="submission" date="2020-05" db="UniProtKB">
        <authorList>
            <consortium name="EnsemblMetazoa"/>
        </authorList>
    </citation>
    <scope>IDENTIFICATION</scope>
    <source>
        <strain evidence="10">TTRI</strain>
    </source>
</reference>
<dbReference type="InterPro" id="IPR051512">
    <property type="entry name" value="Inactive_Rhomboid"/>
</dbReference>
<evidence type="ECO:0000256" key="3">
    <source>
        <dbReference type="ARBA" id="ARBA00022692"/>
    </source>
</evidence>
<name>A0A1A9V098_GLOAU</name>
<keyword evidence="6 8" id="KW-0472">Membrane</keyword>
<organism evidence="10 11">
    <name type="scientific">Glossina austeni</name>
    <name type="common">Savannah tsetse fly</name>
    <dbReference type="NCBI Taxonomy" id="7395"/>
    <lineage>
        <taxon>Eukaryota</taxon>
        <taxon>Metazoa</taxon>
        <taxon>Ecdysozoa</taxon>
        <taxon>Arthropoda</taxon>
        <taxon>Hexapoda</taxon>
        <taxon>Insecta</taxon>
        <taxon>Pterygota</taxon>
        <taxon>Neoptera</taxon>
        <taxon>Endopterygota</taxon>
        <taxon>Diptera</taxon>
        <taxon>Brachycera</taxon>
        <taxon>Muscomorpha</taxon>
        <taxon>Hippoboscoidea</taxon>
        <taxon>Glossinidae</taxon>
        <taxon>Glossina</taxon>
    </lineage>
</organism>
<accession>A0A1A9V098</accession>
<dbReference type="InterPro" id="IPR035952">
    <property type="entry name" value="Rhomboid-like_sf"/>
</dbReference>
<dbReference type="GO" id="GO:0042058">
    <property type="term" value="P:regulation of epidermal growth factor receptor signaling pathway"/>
    <property type="evidence" value="ECO:0007669"/>
    <property type="project" value="TreeGrafter"/>
</dbReference>
<feature type="domain" description="Peptidase S54 rhomboid" evidence="9">
    <location>
        <begin position="1551"/>
        <end position="1688"/>
    </location>
</feature>
<evidence type="ECO:0000256" key="1">
    <source>
        <dbReference type="ARBA" id="ARBA00004477"/>
    </source>
</evidence>
<feature type="region of interest" description="Disordered" evidence="7">
    <location>
        <begin position="238"/>
        <end position="264"/>
    </location>
</feature>
<sequence length="1824" mass="203060">MLISAISVTVVTTPKDVIKIRIYTHLDGIAFYTKPGLNSKVVLKSDGDSVVEHLGAKCKSLYVILGALDEVSVAYEDIIFCGNFNADMLLNNVRARQLRDLVLTSGLKLANSSLTRYAPCCRPASLGLLSFTDSSSSIHYDQIPLVAMSDQEWMLVCLNISINCNTDERLMFTSLDFKFTPIQRMHIMLSPKDVTQQLQDSIDGADGNCDSGIHTNHNHQHPSVHVGQQLKHISLTRRENNSSKSNEMSWSNASNMNDVCPNNMRRKTSLNYQQKLMTNKDKNVEEPEHVNINSKDLFLNHSKLPTPIIERYEDTLSCCLPPPSPAPNSDHFVSDTCIVTSSKTASEIQPQLHHQLPFSSSNSTSALTTNSLYGGNSCSASNVMKSTMNNVSGISISVTSACGTPNVHQPSHKYSSFSHSLLGNFNVAEPIVQRPASPSSSRYRLAERYRESVQSLNCGSVSTAERYAPSAMYFLGQGTTHMVSGDTYSYMSSTVHTPIKRYVPTPPPHNEFYPTETNGNPLHTPAASMVMSKCDSNNSSDGNDVEINVSNTTNFAVTTQHISTLPIRMGMRMRCCSSETTGGNFEQELMQTQPLNTNQTLAPTDLYSTSPRLQTSNVYNNGALKMNANSANFTVVSSALQTTSSSLIGGKDSPSMNLHDQQQQISLKRRHSPNFSNSISSSNYISTALSSLSPTLVVNDIANIARHTTSRTTSCLLNDLDEHPTKHGPDYVSTLQVDDTTGSWKNNINNGVGNGSSLPATCMHCKTVRRTTGVHQTTQTTGPISPTPMLTSTQPTIHVNNRVPVNLVGGVAMNLLGSNDQSNFNYVLSPSTTESHISPLTPQGANAISASLQHPQQAERLLNKKTNVFNHRQHQQYSEIKADNRVLTTPDHLMHLEQQQITSAQIISSSAGHINAVQQLQVQQQPTAVAPQSSKHQRVSTKRSLTCYVQKKISRFFGVNLATEMHDYALWQSRQRRLALRRFGTLKTDSELQDDFNDVCSVANDAGRNTLSNNGGGLPIEIQFPQHHQYHHHHYHHQIYERPDILPARDADEENIGSIRHRHQLSYFNINFHLGDNAERKASVASMLISSFSYVVHAINNHQPRLFQRQWSRSFLPAHVQQHINNDLAGDNNCNIIYDDIVALQEDEIFYDSSQITEQIASSSINQCSDNNFAAECSGAKRRSISSISRRAERQLYLAERVNGWRINAMFDTSDKISHSNSQPINNTQQQQQSSSHRTSSIQQQKQLHHGNGIRACRISSQLLDSVLENSRRPIERRVKLFCINDLDDRTDHRPFFTYWINTVQIVVLILSLLCYGISPIGFGIEQRTGQVLVTSLSLQTVQHNEQRNVWIGPRNNDLVHMGANFATCMRRDVKIMDIMSKTRRQERETACCIRNDDSGCVQSSQADCSVRGLFPTKSISTWKKWSPGDSGPGGRISGSVCGLDPKYCDAPASIAPYEWPDDITKWPICRKTNSFSQRFRFKDHTAEHMVCEVIGHPCCTGVYGECRITTREYCDFVNGFFHEEASLCSQISCLSNICGMFPFVNIEVPDQFYRLFTSLCIHAGILHLVITVVFQHFFLADLERLMGPLRTAILYIGSGLAGNLTSSILVPYKPEVGPLASLSGVMSALIVLLTFTHWKQLRKPHFALFKLLIICGFLLSLCSLPWQSNFTGLLAGTCCGIFLTMALVPFVSINRYRRKPKINIIWSCIIFHMVIYATMLITFYMFPMELTKLNLVDVLTSSTDKSSMINTHGGIVSDSSDGMNSNNNRHSFMPQQQHHHHHQSNDIISNSVSAAFTAAVLSLFNREPNAKLSTYSRSNSSLT</sequence>
<dbReference type="SUPFAM" id="SSF144091">
    <property type="entry name" value="Rhomboid-like"/>
    <property type="match status" value="1"/>
</dbReference>
<dbReference type="Gene3D" id="1.20.1540.10">
    <property type="entry name" value="Rhomboid-like"/>
    <property type="match status" value="1"/>
</dbReference>
<evidence type="ECO:0000256" key="2">
    <source>
        <dbReference type="ARBA" id="ARBA00009045"/>
    </source>
</evidence>
<feature type="transmembrane region" description="Helical" evidence="8">
    <location>
        <begin position="1673"/>
        <end position="1693"/>
    </location>
</feature>
<feature type="transmembrane region" description="Helical" evidence="8">
    <location>
        <begin position="1648"/>
        <end position="1667"/>
    </location>
</feature>
<feature type="compositionally biased region" description="Polar residues" evidence="7">
    <location>
        <begin position="242"/>
        <end position="257"/>
    </location>
</feature>
<feature type="transmembrane region" description="Helical" evidence="8">
    <location>
        <begin position="1705"/>
        <end position="1727"/>
    </location>
</feature>
<keyword evidence="11" id="KW-1185">Reference proteome</keyword>
<evidence type="ECO:0000256" key="6">
    <source>
        <dbReference type="ARBA" id="ARBA00023136"/>
    </source>
</evidence>
<evidence type="ECO:0000259" key="9">
    <source>
        <dbReference type="Pfam" id="PF01694"/>
    </source>
</evidence>
<dbReference type="STRING" id="7395.A0A1A9V098"/>
<dbReference type="PANTHER" id="PTHR45965:SF3">
    <property type="entry name" value="INACTIVE RHOMBOID PROTEIN 1"/>
    <property type="match status" value="1"/>
</dbReference>
<keyword evidence="4" id="KW-0256">Endoplasmic reticulum</keyword>
<evidence type="ECO:0000256" key="5">
    <source>
        <dbReference type="ARBA" id="ARBA00022989"/>
    </source>
</evidence>
<proteinExistence type="inferred from homology"/>
<evidence type="ECO:0000256" key="4">
    <source>
        <dbReference type="ARBA" id="ARBA00022824"/>
    </source>
</evidence>
<feature type="transmembrane region" description="Helical" evidence="8">
    <location>
        <begin position="1556"/>
        <end position="1581"/>
    </location>
</feature>
<feature type="transmembrane region" description="Helical" evidence="8">
    <location>
        <begin position="1617"/>
        <end position="1636"/>
    </location>
</feature>
<dbReference type="PANTHER" id="PTHR45965">
    <property type="entry name" value="INACTIVE RHOMBOID PROTEIN"/>
    <property type="match status" value="1"/>
</dbReference>
<evidence type="ECO:0000256" key="8">
    <source>
        <dbReference type="SAM" id="Phobius"/>
    </source>
</evidence>
<evidence type="ECO:0000313" key="11">
    <source>
        <dbReference type="Proteomes" id="UP000078200"/>
    </source>
</evidence>
<dbReference type="VEuPathDB" id="VectorBase:GAUT021563"/>
<keyword evidence="5 8" id="KW-1133">Transmembrane helix</keyword>
<dbReference type="FunFam" id="1.20.1540.10:FF:000032">
    <property type="entry name" value="inactive rhomboid protein 1"/>
    <property type="match status" value="1"/>
</dbReference>
<dbReference type="GO" id="GO:0005789">
    <property type="term" value="C:endoplasmic reticulum membrane"/>
    <property type="evidence" value="ECO:0007669"/>
    <property type="project" value="UniProtKB-SubCell"/>
</dbReference>
<keyword evidence="3 8" id="KW-0812">Transmembrane</keyword>
<dbReference type="Pfam" id="PF01694">
    <property type="entry name" value="Rhomboid"/>
    <property type="match status" value="1"/>
</dbReference>
<dbReference type="EnsemblMetazoa" id="GAUT021563-RA">
    <property type="protein sequence ID" value="GAUT021563-PA"/>
    <property type="gene ID" value="GAUT021563"/>
</dbReference>
<evidence type="ECO:0000313" key="10">
    <source>
        <dbReference type="EnsemblMetazoa" id="GAUT021563-PA"/>
    </source>
</evidence>
<evidence type="ECO:0000256" key="7">
    <source>
        <dbReference type="SAM" id="MobiDB-lite"/>
    </source>
</evidence>
<feature type="region of interest" description="Disordered" evidence="7">
    <location>
        <begin position="1216"/>
        <end position="1245"/>
    </location>
</feature>
<protein>
    <recommendedName>
        <fullName evidence="9">Peptidase S54 rhomboid domain-containing protein</fullName>
    </recommendedName>
</protein>
<dbReference type="InterPro" id="IPR022764">
    <property type="entry name" value="Peptidase_S54_rhomboid_dom"/>
</dbReference>
<feature type="compositionally biased region" description="Low complexity" evidence="7">
    <location>
        <begin position="1220"/>
        <end position="1245"/>
    </location>
</feature>
<comment type="similarity">
    <text evidence="2">Belongs to the peptidase S54 family.</text>
</comment>
<comment type="subcellular location">
    <subcellularLocation>
        <location evidence="1">Endoplasmic reticulum membrane</location>
        <topology evidence="1">Multi-pass membrane protein</topology>
    </subcellularLocation>
</comment>
<dbReference type="GO" id="GO:0004252">
    <property type="term" value="F:serine-type endopeptidase activity"/>
    <property type="evidence" value="ECO:0007669"/>
    <property type="project" value="InterPro"/>
</dbReference>
<dbReference type="GO" id="GO:0050708">
    <property type="term" value="P:regulation of protein secretion"/>
    <property type="evidence" value="ECO:0007669"/>
    <property type="project" value="TreeGrafter"/>
</dbReference>
<feature type="region of interest" description="Disordered" evidence="7">
    <location>
        <begin position="773"/>
        <end position="792"/>
    </location>
</feature>
<feature type="compositionally biased region" description="Low complexity" evidence="7">
    <location>
        <begin position="773"/>
        <end position="782"/>
    </location>
</feature>